<accession>V5HBX4</accession>
<evidence type="ECO:0000313" key="2">
    <source>
        <dbReference type="EMBL" id="JAB72462.1"/>
    </source>
</evidence>
<dbReference type="AlphaFoldDB" id="V5HBX4"/>
<dbReference type="EMBL" id="GANP01012006">
    <property type="protein sequence ID" value="JAB72462.1"/>
    <property type="molecule type" value="mRNA"/>
</dbReference>
<keyword evidence="1" id="KW-0732">Signal</keyword>
<feature type="chain" id="PRO_5004735605" evidence="1">
    <location>
        <begin position="24"/>
        <end position="96"/>
    </location>
</feature>
<proteinExistence type="evidence at transcript level"/>
<evidence type="ECO:0000256" key="1">
    <source>
        <dbReference type="SAM" id="SignalP"/>
    </source>
</evidence>
<sequence length="96" mass="10767">MKLPTALLLGLMVSTSILEISLAEPPISDVEIVDGKCTYGNHSVADGEQLNLADPCQTWRCEVKEKRIFCVELRIRFQPSDNLRAEKRQRSLPGLL</sequence>
<reference evidence="2" key="1">
    <citation type="journal article" date="2015" name="Sci. Rep.">
        <title>Tissue- and time-dependent transcription in Ixodes ricinus salivary glands and midguts when blood feeding on the vertebrate host.</title>
        <authorList>
            <person name="Kotsyfakis M."/>
            <person name="Schwarz A."/>
            <person name="Erhart J."/>
            <person name="Ribeiro J.M."/>
        </authorList>
    </citation>
    <scope>NUCLEOTIDE SEQUENCE</scope>
    <source>
        <tissue evidence="2">Salivary gland and midgut</tissue>
    </source>
</reference>
<name>V5HBX4_IXORI</name>
<feature type="signal peptide" evidence="1">
    <location>
        <begin position="1"/>
        <end position="23"/>
    </location>
</feature>
<protein>
    <submittedName>
        <fullName evidence="2">Putative secreted protein</fullName>
    </submittedName>
</protein>
<organism evidence="2">
    <name type="scientific">Ixodes ricinus</name>
    <name type="common">Common tick</name>
    <name type="synonym">Acarus ricinus</name>
    <dbReference type="NCBI Taxonomy" id="34613"/>
    <lineage>
        <taxon>Eukaryota</taxon>
        <taxon>Metazoa</taxon>
        <taxon>Ecdysozoa</taxon>
        <taxon>Arthropoda</taxon>
        <taxon>Chelicerata</taxon>
        <taxon>Arachnida</taxon>
        <taxon>Acari</taxon>
        <taxon>Parasitiformes</taxon>
        <taxon>Ixodida</taxon>
        <taxon>Ixodoidea</taxon>
        <taxon>Ixodidae</taxon>
        <taxon>Ixodinae</taxon>
        <taxon>Ixodes</taxon>
    </lineage>
</organism>